<evidence type="ECO:0000256" key="1">
    <source>
        <dbReference type="SAM" id="MobiDB-lite"/>
    </source>
</evidence>
<evidence type="ECO:0000313" key="4">
    <source>
        <dbReference type="Proteomes" id="UP001602058"/>
    </source>
</evidence>
<keyword evidence="2" id="KW-0812">Transmembrane</keyword>
<keyword evidence="4" id="KW-1185">Reference proteome</keyword>
<feature type="compositionally biased region" description="Basic residues" evidence="1">
    <location>
        <begin position="138"/>
        <end position="148"/>
    </location>
</feature>
<feature type="compositionally biased region" description="Low complexity" evidence="1">
    <location>
        <begin position="112"/>
        <end position="137"/>
    </location>
</feature>
<proteinExistence type="predicted"/>
<sequence>MAARNEDRNQDRHDAPYDARDAYDGMDALMAAITDEPLPEGALDDTAFAAEHRSALADVALLREQLGLIGHALAGDPLTAPGTEAEAVDPAGRPMAARPAPGTQGTSRPAQETGPETEPTSASTPPVKPRAASARSARPARTRPRRRRPAALALAFGTLAAAVTASAVVGLGWLISQGGAGGTAGSDSASSSEKHASTAEDAAGTQDGLAYVACARLIVEGTVAGLEPAPGTGLSRVTLDVERYYKPDKGDDEVVFPVEDAEASRLREGEPVLIGVHRDEATPDLLVTGEKRIAQERSRIERAVPGAESMQCE</sequence>
<evidence type="ECO:0000313" key="3">
    <source>
        <dbReference type="EMBL" id="MFF4521343.1"/>
    </source>
</evidence>
<accession>A0ABW6UH42</accession>
<feature type="compositionally biased region" description="Low complexity" evidence="1">
    <location>
        <begin position="90"/>
        <end position="102"/>
    </location>
</feature>
<organism evidence="3 4">
    <name type="scientific">Streptomyces bluensis</name>
    <dbReference type="NCBI Taxonomy" id="33897"/>
    <lineage>
        <taxon>Bacteria</taxon>
        <taxon>Bacillati</taxon>
        <taxon>Actinomycetota</taxon>
        <taxon>Actinomycetes</taxon>
        <taxon>Kitasatosporales</taxon>
        <taxon>Streptomycetaceae</taxon>
        <taxon>Streptomyces</taxon>
    </lineage>
</organism>
<protein>
    <submittedName>
        <fullName evidence="3">Uncharacterized protein</fullName>
    </submittedName>
</protein>
<feature type="region of interest" description="Disordered" evidence="1">
    <location>
        <begin position="179"/>
        <end position="204"/>
    </location>
</feature>
<feature type="region of interest" description="Disordered" evidence="1">
    <location>
        <begin position="75"/>
        <end position="148"/>
    </location>
</feature>
<keyword evidence="2" id="KW-1133">Transmembrane helix</keyword>
<feature type="transmembrane region" description="Helical" evidence="2">
    <location>
        <begin position="151"/>
        <end position="175"/>
    </location>
</feature>
<keyword evidence="2" id="KW-0472">Membrane</keyword>
<name>A0ABW6UH42_9ACTN</name>
<evidence type="ECO:0000256" key="2">
    <source>
        <dbReference type="SAM" id="Phobius"/>
    </source>
</evidence>
<reference evidence="3 4" key="1">
    <citation type="submission" date="2024-10" db="EMBL/GenBank/DDBJ databases">
        <title>The Natural Products Discovery Center: Release of the First 8490 Sequenced Strains for Exploring Actinobacteria Biosynthetic Diversity.</title>
        <authorList>
            <person name="Kalkreuter E."/>
            <person name="Kautsar S.A."/>
            <person name="Yang D."/>
            <person name="Bader C.D."/>
            <person name="Teijaro C.N."/>
            <person name="Fluegel L."/>
            <person name="Davis C.M."/>
            <person name="Simpson J.R."/>
            <person name="Lauterbach L."/>
            <person name="Steele A.D."/>
            <person name="Gui C."/>
            <person name="Meng S."/>
            <person name="Li G."/>
            <person name="Viehrig K."/>
            <person name="Ye F."/>
            <person name="Su P."/>
            <person name="Kiefer A.F."/>
            <person name="Nichols A."/>
            <person name="Cepeda A.J."/>
            <person name="Yan W."/>
            <person name="Fan B."/>
            <person name="Jiang Y."/>
            <person name="Adhikari A."/>
            <person name="Zheng C.-J."/>
            <person name="Schuster L."/>
            <person name="Cowan T.M."/>
            <person name="Smanski M.J."/>
            <person name="Chevrette M.G."/>
            <person name="De Carvalho L.P.S."/>
            <person name="Shen B."/>
        </authorList>
    </citation>
    <scope>NUCLEOTIDE SEQUENCE [LARGE SCALE GENOMIC DNA]</scope>
    <source>
        <strain evidence="3 4">NPDC001390</strain>
    </source>
</reference>
<feature type="region of interest" description="Disordered" evidence="1">
    <location>
        <begin position="1"/>
        <end position="20"/>
    </location>
</feature>
<gene>
    <name evidence="3" type="ORF">ACFY1D_07795</name>
</gene>
<comment type="caution">
    <text evidence="3">The sequence shown here is derived from an EMBL/GenBank/DDBJ whole genome shotgun (WGS) entry which is preliminary data.</text>
</comment>
<dbReference type="Proteomes" id="UP001602058">
    <property type="component" value="Unassembled WGS sequence"/>
</dbReference>
<dbReference type="EMBL" id="JBIAWJ010000003">
    <property type="protein sequence ID" value="MFF4521343.1"/>
    <property type="molecule type" value="Genomic_DNA"/>
</dbReference>
<dbReference type="RefSeq" id="WP_387884615.1">
    <property type="nucleotide sequence ID" value="NZ_JBIAWJ010000003.1"/>
</dbReference>